<evidence type="ECO:0000256" key="4">
    <source>
        <dbReference type="ARBA" id="ARBA00022857"/>
    </source>
</evidence>
<dbReference type="EC" id="1.2.1.70" evidence="3 8"/>
<feature type="binding site" evidence="8 10">
    <location>
        <position position="105"/>
    </location>
    <ligand>
        <name>substrate</name>
    </ligand>
</feature>
<dbReference type="SUPFAM" id="SSF69742">
    <property type="entry name" value="Glutamyl tRNA-reductase catalytic, N-terminal domain"/>
    <property type="match status" value="1"/>
</dbReference>
<dbReference type="InterPro" id="IPR006151">
    <property type="entry name" value="Shikm_DH/Glu-tRNA_Rdtase"/>
</dbReference>
<dbReference type="NCBIfam" id="TIGR01035">
    <property type="entry name" value="hemA"/>
    <property type="match status" value="1"/>
</dbReference>
<dbReference type="Gene3D" id="3.30.460.30">
    <property type="entry name" value="Glutamyl-tRNA reductase, N-terminal domain"/>
    <property type="match status" value="1"/>
</dbReference>
<name>A0A380RWR6_FIBSU</name>
<proteinExistence type="inferred from homology"/>
<feature type="domain" description="Tetrapyrrole biosynthesis glutamyl-tRNA reductase dimerisation" evidence="14">
    <location>
        <begin position="318"/>
        <end position="403"/>
    </location>
</feature>
<dbReference type="InterPro" id="IPR036343">
    <property type="entry name" value="GluRdtase_N_sf"/>
</dbReference>
<dbReference type="AlphaFoldDB" id="A0A380RWR6"/>
<evidence type="ECO:0000256" key="1">
    <source>
        <dbReference type="ARBA" id="ARBA00005059"/>
    </source>
</evidence>
<feature type="binding site" evidence="8 11">
    <location>
        <begin position="185"/>
        <end position="190"/>
    </location>
    <ligand>
        <name>NADP(+)</name>
        <dbReference type="ChEBI" id="CHEBI:58349"/>
    </ligand>
</feature>
<dbReference type="InterPro" id="IPR036453">
    <property type="entry name" value="GluRdtase_dimer_dom_sf"/>
</dbReference>
<dbReference type="Pfam" id="PF01488">
    <property type="entry name" value="Shikimate_DH"/>
    <property type="match status" value="1"/>
</dbReference>
<feature type="domain" description="Quinate/shikimate 5-dehydrogenase/glutamyl-tRNA reductase" evidence="15">
    <location>
        <begin position="169"/>
        <end position="303"/>
    </location>
</feature>
<dbReference type="PIRSF" id="PIRSF000445">
    <property type="entry name" value="4pyrrol_synth_GluRdtase"/>
    <property type="match status" value="1"/>
</dbReference>
<dbReference type="InterPro" id="IPR015895">
    <property type="entry name" value="4pyrrol_synth_GluRdtase_N"/>
</dbReference>
<evidence type="ECO:0000256" key="3">
    <source>
        <dbReference type="ARBA" id="ARBA00012970"/>
    </source>
</evidence>
<evidence type="ECO:0000256" key="9">
    <source>
        <dbReference type="PIRSR" id="PIRSR000445-1"/>
    </source>
</evidence>
<feature type="binding site" evidence="8 10">
    <location>
        <begin position="46"/>
        <end position="49"/>
    </location>
    <ligand>
        <name>substrate</name>
    </ligand>
</feature>
<keyword evidence="5 8" id="KW-0560">Oxidoreductase</keyword>
<protein>
    <recommendedName>
        <fullName evidence="3 8">Glutamyl-tRNA reductase</fullName>
        <shortName evidence="8">GluTR</shortName>
        <ecNumber evidence="3 8">1.2.1.70</ecNumber>
    </recommendedName>
</protein>
<dbReference type="HAMAP" id="MF_00087">
    <property type="entry name" value="Glu_tRNA_reductase"/>
    <property type="match status" value="1"/>
</dbReference>
<dbReference type="InterPro" id="IPR036291">
    <property type="entry name" value="NAD(P)-bd_dom_sf"/>
</dbReference>
<comment type="subunit">
    <text evidence="8">Homodimer.</text>
</comment>
<evidence type="ECO:0000259" key="16">
    <source>
        <dbReference type="Pfam" id="PF05201"/>
    </source>
</evidence>
<dbReference type="SUPFAM" id="SSF69075">
    <property type="entry name" value="Glutamyl tRNA-reductase dimerization domain"/>
    <property type="match status" value="1"/>
</dbReference>
<evidence type="ECO:0000256" key="2">
    <source>
        <dbReference type="ARBA" id="ARBA00005916"/>
    </source>
</evidence>
<evidence type="ECO:0000256" key="7">
    <source>
        <dbReference type="ARBA" id="ARBA00047464"/>
    </source>
</evidence>
<dbReference type="UniPathway" id="UPA00251">
    <property type="reaction ID" value="UER00316"/>
</dbReference>
<comment type="catalytic activity">
    <reaction evidence="7 8 13">
        <text>(S)-4-amino-5-oxopentanoate + tRNA(Glu) + NADP(+) = L-glutamyl-tRNA(Glu) + NADPH + H(+)</text>
        <dbReference type="Rhea" id="RHEA:12344"/>
        <dbReference type="Rhea" id="RHEA-COMP:9663"/>
        <dbReference type="Rhea" id="RHEA-COMP:9680"/>
        <dbReference type="ChEBI" id="CHEBI:15378"/>
        <dbReference type="ChEBI" id="CHEBI:57501"/>
        <dbReference type="ChEBI" id="CHEBI:57783"/>
        <dbReference type="ChEBI" id="CHEBI:58349"/>
        <dbReference type="ChEBI" id="CHEBI:78442"/>
        <dbReference type="ChEBI" id="CHEBI:78520"/>
        <dbReference type="EC" id="1.2.1.70"/>
    </reaction>
</comment>
<evidence type="ECO:0000256" key="10">
    <source>
        <dbReference type="PIRSR" id="PIRSR000445-2"/>
    </source>
</evidence>
<feature type="active site" description="Nucleophile" evidence="8 9">
    <location>
        <position position="47"/>
    </location>
</feature>
<evidence type="ECO:0000256" key="12">
    <source>
        <dbReference type="PIRSR" id="PIRSR000445-4"/>
    </source>
</evidence>
<keyword evidence="4 8" id="KW-0521">NADP</keyword>
<evidence type="ECO:0000256" key="11">
    <source>
        <dbReference type="PIRSR" id="PIRSR000445-3"/>
    </source>
</evidence>
<accession>A0A380RWR6</accession>
<evidence type="ECO:0000313" key="18">
    <source>
        <dbReference type="Proteomes" id="UP000255423"/>
    </source>
</evidence>
<dbReference type="GO" id="GO:0008883">
    <property type="term" value="F:glutamyl-tRNA reductase activity"/>
    <property type="evidence" value="ECO:0007669"/>
    <property type="project" value="UniProtKB-UniRule"/>
</dbReference>
<gene>
    <name evidence="8" type="primary">hemA</name>
    <name evidence="17" type="ORF">SAMN05661053_0679</name>
</gene>
<comment type="function">
    <text evidence="8">Catalyzes the NADPH-dependent reduction of glutamyl-tRNA(Glu) to glutamate 1-semialdehyde (GSA).</text>
</comment>
<feature type="binding site" evidence="8 10">
    <location>
        <position position="116"/>
    </location>
    <ligand>
        <name>substrate</name>
    </ligand>
</feature>
<dbReference type="Pfam" id="PF00745">
    <property type="entry name" value="GlutR_dimer"/>
    <property type="match status" value="1"/>
</dbReference>
<dbReference type="GO" id="GO:0019353">
    <property type="term" value="P:protoporphyrinogen IX biosynthetic process from glutamate"/>
    <property type="evidence" value="ECO:0007669"/>
    <property type="project" value="TreeGrafter"/>
</dbReference>
<evidence type="ECO:0000256" key="13">
    <source>
        <dbReference type="RuleBase" id="RU000584"/>
    </source>
</evidence>
<evidence type="ECO:0000313" key="17">
    <source>
        <dbReference type="EMBL" id="SUQ19447.1"/>
    </source>
</evidence>
<dbReference type="EMBL" id="UHJL01000001">
    <property type="protein sequence ID" value="SUQ19447.1"/>
    <property type="molecule type" value="Genomic_DNA"/>
</dbReference>
<evidence type="ECO:0000259" key="15">
    <source>
        <dbReference type="Pfam" id="PF01488"/>
    </source>
</evidence>
<comment type="miscellaneous">
    <text evidence="8">During catalysis, the active site Cys acts as a nucleophile attacking the alpha-carbonyl group of tRNA-bound glutamate with the formation of a thioester intermediate between enzyme and glutamate, and the concomitant release of tRNA(Glu). The thioester intermediate is finally reduced by direct hydride transfer from NADPH, to form the product GSA.</text>
</comment>
<comment type="similarity">
    <text evidence="2 8 13">Belongs to the glutamyl-tRNA reductase family.</text>
</comment>
<dbReference type="PANTHER" id="PTHR43013">
    <property type="entry name" value="GLUTAMYL-TRNA REDUCTASE"/>
    <property type="match status" value="1"/>
</dbReference>
<reference evidence="17 18" key="1">
    <citation type="submission" date="2017-08" db="EMBL/GenBank/DDBJ databases">
        <authorList>
            <person name="de Groot N.N."/>
        </authorList>
    </citation>
    <scope>NUCLEOTIDE SEQUENCE [LARGE SCALE GENOMIC DNA]</scope>
    <source>
        <strain evidence="17 18">HM2</strain>
    </source>
</reference>
<dbReference type="Gene3D" id="3.40.50.720">
    <property type="entry name" value="NAD(P)-binding Rossmann-like Domain"/>
    <property type="match status" value="1"/>
</dbReference>
<dbReference type="PANTHER" id="PTHR43013:SF1">
    <property type="entry name" value="GLUTAMYL-TRNA REDUCTASE"/>
    <property type="match status" value="1"/>
</dbReference>
<dbReference type="InterPro" id="IPR000343">
    <property type="entry name" value="4pyrrol_synth_GluRdtase"/>
</dbReference>
<dbReference type="FunFam" id="3.30.460.30:FF:000001">
    <property type="entry name" value="Glutamyl-tRNA reductase"/>
    <property type="match status" value="1"/>
</dbReference>
<dbReference type="InterPro" id="IPR015896">
    <property type="entry name" value="4pyrrol_synth_GluRdtase_dimer"/>
</dbReference>
<evidence type="ECO:0000256" key="8">
    <source>
        <dbReference type="HAMAP-Rule" id="MF_00087"/>
    </source>
</evidence>
<evidence type="ECO:0000256" key="5">
    <source>
        <dbReference type="ARBA" id="ARBA00023002"/>
    </source>
</evidence>
<dbReference type="Pfam" id="PF05201">
    <property type="entry name" value="GlutR_N"/>
    <property type="match status" value="1"/>
</dbReference>
<evidence type="ECO:0000259" key="14">
    <source>
        <dbReference type="Pfam" id="PF00745"/>
    </source>
</evidence>
<feature type="domain" description="Glutamyl-tRNA reductase N-terminal" evidence="16">
    <location>
        <begin position="8"/>
        <end position="152"/>
    </location>
</feature>
<keyword evidence="6 8" id="KW-0627">Porphyrin biosynthesis</keyword>
<organism evidence="17 18">
    <name type="scientific">Fibrobacter succinogenes</name>
    <name type="common">Bacteroides succinogenes</name>
    <dbReference type="NCBI Taxonomy" id="833"/>
    <lineage>
        <taxon>Bacteria</taxon>
        <taxon>Pseudomonadati</taxon>
        <taxon>Fibrobacterota</taxon>
        <taxon>Fibrobacteria</taxon>
        <taxon>Fibrobacterales</taxon>
        <taxon>Fibrobacteraceae</taxon>
        <taxon>Fibrobacter</taxon>
    </lineage>
</organism>
<feature type="binding site" evidence="8 10">
    <location>
        <begin position="110"/>
        <end position="112"/>
    </location>
    <ligand>
        <name>substrate</name>
    </ligand>
</feature>
<feature type="site" description="Important for activity" evidence="8 12">
    <location>
        <position position="95"/>
    </location>
</feature>
<evidence type="ECO:0000256" key="6">
    <source>
        <dbReference type="ARBA" id="ARBA00023244"/>
    </source>
</evidence>
<dbReference type="RefSeq" id="WP_109572080.1">
    <property type="nucleotide sequence ID" value="NZ_UHJL01000001.1"/>
</dbReference>
<comment type="domain">
    <text evidence="8">Possesses an unusual extended V-shaped dimeric structure with each monomer consisting of three distinct domains arranged along a curved 'spinal' alpha-helix. The N-terminal catalytic domain specifically recognizes the glutamate moiety of the substrate. The second domain is the NADPH-binding domain, and the third C-terminal domain is responsible for dimerization.</text>
</comment>
<sequence>MRKIYMAGMSHKVAEIAIREKFYIPMDVKTEALTHSPFDELLILATCNRTEVYVASDREITDGELVRYVCGLARQDYDDFAKFFYFKSGDDVAHHVMNVCAGLDSVAMGEDQILHQIGRAYETAHQLNATGNTLNKLFQSAIHTTKRIKTETNLSKLSCNIPFLAMKQVQKTFDDLENRTVYIVGLGEMGSLMLKYVQENTTKIFASSKTFANAEKFADVLTPVKFEDRYEVLGKCDVVILCSACQEPIVTKDEFVKAIQVADSIDVPSKRLVVDLANPRNAEASIGELPGVEYVCVDDLEKIVSENRRLRMIELDAAQKILKEGLDEFLHWNRMDEVSKQIHLHAEKMLTTANEESEKLLRSMPELSEDDRHRIQMMYERFAKKMANDFLYKVKAENSPEDVQVFLKCLDSKSPRN</sequence>
<comment type="pathway">
    <text evidence="1 8 13">Porphyrin-containing compound metabolism; protoporphyrin-IX biosynthesis; 5-aminolevulinate from L-glutamyl-tRNA(Glu): step 1/2.</text>
</comment>
<dbReference type="SUPFAM" id="SSF51735">
    <property type="entry name" value="NAD(P)-binding Rossmann-fold domains"/>
    <property type="match status" value="1"/>
</dbReference>
<dbReference type="GO" id="GO:0050661">
    <property type="term" value="F:NADP binding"/>
    <property type="evidence" value="ECO:0007669"/>
    <property type="project" value="InterPro"/>
</dbReference>
<dbReference type="Proteomes" id="UP000255423">
    <property type="component" value="Unassembled WGS sequence"/>
</dbReference>